<reference evidence="9 10" key="1">
    <citation type="journal article" date="2016" name="Front. Microbiol.">
        <title>Genome and transcriptome sequences reveal the specific parasitism of the nematophagous Purpureocillium lilacinum 36-1.</title>
        <authorList>
            <person name="Xie J."/>
            <person name="Li S."/>
            <person name="Mo C."/>
            <person name="Xiao X."/>
            <person name="Peng D."/>
            <person name="Wang G."/>
            <person name="Xiao Y."/>
        </authorList>
    </citation>
    <scope>NUCLEOTIDE SEQUENCE [LARGE SCALE GENOMIC DNA]</scope>
    <source>
        <strain evidence="9 10">36-1</strain>
    </source>
</reference>
<evidence type="ECO:0000256" key="5">
    <source>
        <dbReference type="ARBA" id="ARBA00022927"/>
    </source>
</evidence>
<accession>A0A2U3DZA3</accession>
<dbReference type="InterPro" id="IPR037202">
    <property type="entry name" value="ESCRT_assembly_dom"/>
</dbReference>
<evidence type="ECO:0000313" key="9">
    <source>
        <dbReference type="EMBL" id="PWI67588.1"/>
    </source>
</evidence>
<dbReference type="PANTHER" id="PTHR13678:SF2">
    <property type="entry name" value="VACUOLAR PROTEIN SORTING-ASSOCIATED PROTEIN 37A"/>
    <property type="match status" value="1"/>
</dbReference>
<dbReference type="Proteomes" id="UP000245956">
    <property type="component" value="Unassembled WGS sequence"/>
</dbReference>
<dbReference type="Gene3D" id="1.10.287.660">
    <property type="entry name" value="Helix hairpin bin"/>
    <property type="match status" value="1"/>
</dbReference>
<dbReference type="PANTHER" id="PTHR13678">
    <property type="entry name" value="VACUOLAR PROTEIN SORTING-ASSOCIATED PROTEIN 37"/>
    <property type="match status" value="1"/>
</dbReference>
<dbReference type="InterPro" id="IPR029012">
    <property type="entry name" value="Helix_hairpin_bin_sf"/>
</dbReference>
<evidence type="ECO:0000259" key="8">
    <source>
        <dbReference type="PROSITE" id="PS51314"/>
    </source>
</evidence>
<feature type="domain" description="VPS37 C-terminal" evidence="8">
    <location>
        <begin position="264"/>
        <end position="375"/>
    </location>
</feature>
<keyword evidence="3 6" id="KW-0813">Transport</keyword>
<evidence type="ECO:0000256" key="2">
    <source>
        <dbReference type="ARBA" id="ARBA00007617"/>
    </source>
</evidence>
<name>A0A2U3DZA3_PURLI</name>
<comment type="similarity">
    <text evidence="2">Belongs to the VPS37 family.</text>
</comment>
<feature type="compositionally biased region" description="Low complexity" evidence="7">
    <location>
        <begin position="127"/>
        <end position="142"/>
    </location>
</feature>
<dbReference type="GO" id="GO:0000813">
    <property type="term" value="C:ESCRT I complex"/>
    <property type="evidence" value="ECO:0007669"/>
    <property type="project" value="UniProtKB-ARBA"/>
</dbReference>
<dbReference type="GO" id="GO:0006623">
    <property type="term" value="P:protein targeting to vacuole"/>
    <property type="evidence" value="ECO:0007669"/>
    <property type="project" value="TreeGrafter"/>
</dbReference>
<keyword evidence="5 6" id="KW-0653">Protein transport</keyword>
<evidence type="ECO:0000256" key="1">
    <source>
        <dbReference type="ARBA" id="ARBA00004177"/>
    </source>
</evidence>
<keyword evidence="4" id="KW-0967">Endosome</keyword>
<dbReference type="EMBL" id="LCWV01000018">
    <property type="protein sequence ID" value="PWI67588.1"/>
    <property type="molecule type" value="Genomic_DNA"/>
</dbReference>
<evidence type="ECO:0000256" key="4">
    <source>
        <dbReference type="ARBA" id="ARBA00022753"/>
    </source>
</evidence>
<evidence type="ECO:0000313" key="10">
    <source>
        <dbReference type="Proteomes" id="UP000245956"/>
    </source>
</evidence>
<dbReference type="GO" id="GO:0043162">
    <property type="term" value="P:ubiquitin-dependent protein catabolic process via the multivesicular body sorting pathway"/>
    <property type="evidence" value="ECO:0007669"/>
    <property type="project" value="TreeGrafter"/>
</dbReference>
<protein>
    <recommendedName>
        <fullName evidence="8">VPS37 C-terminal domain-containing protein</fullName>
    </recommendedName>
</protein>
<dbReference type="PROSITE" id="PS51314">
    <property type="entry name" value="VPS37_C"/>
    <property type="match status" value="1"/>
</dbReference>
<comment type="caution">
    <text evidence="9">The sequence shown here is derived from an EMBL/GenBank/DDBJ whole genome shotgun (WGS) entry which is preliminary data.</text>
</comment>
<feature type="compositionally biased region" description="Pro residues" evidence="7">
    <location>
        <begin position="116"/>
        <end position="126"/>
    </location>
</feature>
<gene>
    <name evidence="9" type="ORF">PCL_02942</name>
</gene>
<evidence type="ECO:0000256" key="6">
    <source>
        <dbReference type="PROSITE-ProRule" id="PRU00646"/>
    </source>
</evidence>
<evidence type="ECO:0000256" key="3">
    <source>
        <dbReference type="ARBA" id="ARBA00022448"/>
    </source>
</evidence>
<sequence>MDVGESCPEDLQSVVGLGEATREPLHQAVVQLSTLNFTSSSSIPPLPLTTPNVAGLQRHRIVLRRLPTQPGAMASFSPEAHHRLSAAGAVVAQATPPAPPPKPGSHETSRMGTPSSGPPLPPPPPSSQQQQQQQQQQGQQGQMAGGGQQGYAAAAGGADDGLLGDVPFPQSDVGPDPGDGWLPSMLQDKSTQDLAALLASPQLLSGLTHSPSTAHPTLAASHADLSLALAQNARLASHLQMLASHLARQRSATQAQLLATHALERQWRQRQSDMDHALAPFSPASLYQRLAQGVQEQGNVCLAMEESFLEGGGGGADGAGVGVGAGGGGDAAGGGPASEREVADWVRRYREARVEFYLRQERKERWDEGRVGGWR</sequence>
<dbReference type="InterPro" id="IPR009851">
    <property type="entry name" value="Mod_r"/>
</dbReference>
<dbReference type="GO" id="GO:0006612">
    <property type="term" value="P:protein targeting to membrane"/>
    <property type="evidence" value="ECO:0007669"/>
    <property type="project" value="TreeGrafter"/>
</dbReference>
<dbReference type="AlphaFoldDB" id="A0A2U3DZA3"/>
<evidence type="ECO:0000256" key="7">
    <source>
        <dbReference type="SAM" id="MobiDB-lite"/>
    </source>
</evidence>
<comment type="subcellular location">
    <subcellularLocation>
        <location evidence="1">Endosome</location>
    </subcellularLocation>
</comment>
<dbReference type="SUPFAM" id="SSF140111">
    <property type="entry name" value="Endosomal sorting complex assembly domain"/>
    <property type="match status" value="1"/>
</dbReference>
<dbReference type="Pfam" id="PF07200">
    <property type="entry name" value="Mod_r"/>
    <property type="match status" value="1"/>
</dbReference>
<organism evidence="9 10">
    <name type="scientific">Purpureocillium lilacinum</name>
    <name type="common">Paecilomyces lilacinus</name>
    <dbReference type="NCBI Taxonomy" id="33203"/>
    <lineage>
        <taxon>Eukaryota</taxon>
        <taxon>Fungi</taxon>
        <taxon>Dikarya</taxon>
        <taxon>Ascomycota</taxon>
        <taxon>Pezizomycotina</taxon>
        <taxon>Sordariomycetes</taxon>
        <taxon>Hypocreomycetidae</taxon>
        <taxon>Hypocreales</taxon>
        <taxon>Ophiocordycipitaceae</taxon>
        <taxon>Purpureocillium</taxon>
    </lineage>
</organism>
<feature type="region of interest" description="Disordered" evidence="7">
    <location>
        <begin position="93"/>
        <end position="186"/>
    </location>
</feature>
<proteinExistence type="inferred from homology"/>